<keyword evidence="3" id="KW-0328">Glycosyltransferase</keyword>
<comment type="caution">
    <text evidence="8">The sequence shown here is derived from an EMBL/GenBank/DDBJ whole genome shotgun (WGS) entry which is preliminary data.</text>
</comment>
<dbReference type="Pfam" id="PF00535">
    <property type="entry name" value="Glycos_transf_2"/>
    <property type="match status" value="1"/>
</dbReference>
<dbReference type="AlphaFoldDB" id="A0A0F9A1C6"/>
<keyword evidence="4" id="KW-0808">Transferase</keyword>
<keyword evidence="2" id="KW-1003">Cell membrane</keyword>
<dbReference type="PANTHER" id="PTHR43646:SF2">
    <property type="entry name" value="GLYCOSYLTRANSFERASE 2-LIKE DOMAIN-CONTAINING PROTEIN"/>
    <property type="match status" value="1"/>
</dbReference>
<dbReference type="SUPFAM" id="SSF53448">
    <property type="entry name" value="Nucleotide-diphospho-sugar transferases"/>
    <property type="match status" value="1"/>
</dbReference>
<reference evidence="8" key="1">
    <citation type="journal article" date="2015" name="Nature">
        <title>Complex archaea that bridge the gap between prokaryotes and eukaryotes.</title>
        <authorList>
            <person name="Spang A."/>
            <person name="Saw J.H."/>
            <person name="Jorgensen S.L."/>
            <person name="Zaremba-Niedzwiedzka K."/>
            <person name="Martijn J."/>
            <person name="Lind A.E."/>
            <person name="van Eijk R."/>
            <person name="Schleper C."/>
            <person name="Guy L."/>
            <person name="Ettema T.J."/>
        </authorList>
    </citation>
    <scope>NUCLEOTIDE SEQUENCE</scope>
</reference>
<evidence type="ECO:0000256" key="6">
    <source>
        <dbReference type="SAM" id="Phobius"/>
    </source>
</evidence>
<sequence length="373" mass="42772">MLSIIIPTLNEEEYLPSLLTEIKNQGFKGYEIIVADADSEDDTVKIAKRFGCKVTKGGLPPKGRNEGAKIASGDLFLFIDADAVSLPVRFLKDLVEKFKSRNLNVASFPIYPQGKIIDNIFYWLYNLWAKLSQSFLPYATNVILVEKEIHQAIKGFDEKVKFAEDHDYVKRAKKYGKFGFINIGPVLVSARRFEKDGRLITYLRYILAGFWMLFLGSIKSDIFQYRFDYSLKIKNKIGYNTNTMYKLPKIKFPTIKLPKLKSGKVKLLKPVKSEFIKFSKKQSFSFLVLMILTSSVFGFLAGAISGSYFYWEIKDFFGRSNIEITRPLKNEEEQSLYTFQEQAIVNVVKKVSPAVVSIIVTKDLPVLEQYYIS</sequence>
<proteinExistence type="predicted"/>
<dbReference type="GO" id="GO:0005886">
    <property type="term" value="C:plasma membrane"/>
    <property type="evidence" value="ECO:0007669"/>
    <property type="project" value="UniProtKB-SubCell"/>
</dbReference>
<dbReference type="EMBL" id="LAZR01057266">
    <property type="protein sequence ID" value="KKK72414.1"/>
    <property type="molecule type" value="Genomic_DNA"/>
</dbReference>
<dbReference type="Gene3D" id="3.90.550.10">
    <property type="entry name" value="Spore Coat Polysaccharide Biosynthesis Protein SpsA, Chain A"/>
    <property type="match status" value="1"/>
</dbReference>
<keyword evidence="5 6" id="KW-0472">Membrane</keyword>
<feature type="non-terminal residue" evidence="8">
    <location>
        <position position="373"/>
    </location>
</feature>
<dbReference type="InterPro" id="IPR001173">
    <property type="entry name" value="Glyco_trans_2-like"/>
</dbReference>
<feature type="transmembrane region" description="Helical" evidence="6">
    <location>
        <begin position="199"/>
        <end position="218"/>
    </location>
</feature>
<organism evidence="8">
    <name type="scientific">marine sediment metagenome</name>
    <dbReference type="NCBI Taxonomy" id="412755"/>
    <lineage>
        <taxon>unclassified sequences</taxon>
        <taxon>metagenomes</taxon>
        <taxon>ecological metagenomes</taxon>
    </lineage>
</organism>
<dbReference type="InterPro" id="IPR029044">
    <property type="entry name" value="Nucleotide-diphossugar_trans"/>
</dbReference>
<accession>A0A0F9A1C6</accession>
<name>A0A0F9A1C6_9ZZZZ</name>
<evidence type="ECO:0000256" key="1">
    <source>
        <dbReference type="ARBA" id="ARBA00004236"/>
    </source>
</evidence>
<evidence type="ECO:0000256" key="2">
    <source>
        <dbReference type="ARBA" id="ARBA00022475"/>
    </source>
</evidence>
<feature type="transmembrane region" description="Helical" evidence="6">
    <location>
        <begin position="286"/>
        <end position="311"/>
    </location>
</feature>
<keyword evidence="6" id="KW-1133">Transmembrane helix</keyword>
<feature type="domain" description="Glycosyltransferase 2-like" evidence="7">
    <location>
        <begin position="3"/>
        <end position="111"/>
    </location>
</feature>
<dbReference type="PANTHER" id="PTHR43646">
    <property type="entry name" value="GLYCOSYLTRANSFERASE"/>
    <property type="match status" value="1"/>
</dbReference>
<comment type="subcellular location">
    <subcellularLocation>
        <location evidence="1">Cell membrane</location>
    </subcellularLocation>
</comment>
<dbReference type="GO" id="GO:0016757">
    <property type="term" value="F:glycosyltransferase activity"/>
    <property type="evidence" value="ECO:0007669"/>
    <property type="project" value="UniProtKB-KW"/>
</dbReference>
<evidence type="ECO:0000256" key="5">
    <source>
        <dbReference type="ARBA" id="ARBA00023136"/>
    </source>
</evidence>
<protein>
    <recommendedName>
        <fullName evidence="7">Glycosyltransferase 2-like domain-containing protein</fullName>
    </recommendedName>
</protein>
<evidence type="ECO:0000256" key="3">
    <source>
        <dbReference type="ARBA" id="ARBA00022676"/>
    </source>
</evidence>
<evidence type="ECO:0000259" key="7">
    <source>
        <dbReference type="Pfam" id="PF00535"/>
    </source>
</evidence>
<evidence type="ECO:0000313" key="8">
    <source>
        <dbReference type="EMBL" id="KKK72414.1"/>
    </source>
</evidence>
<keyword evidence="6" id="KW-0812">Transmembrane</keyword>
<evidence type="ECO:0000256" key="4">
    <source>
        <dbReference type="ARBA" id="ARBA00022679"/>
    </source>
</evidence>
<gene>
    <name evidence="8" type="ORF">LCGC14_2904110</name>
</gene>